<name>A0A323VDX0_9ACTN</name>
<dbReference type="Pfam" id="PF12706">
    <property type="entry name" value="Lactamase_B_2"/>
    <property type="match status" value="1"/>
</dbReference>
<feature type="domain" description="Metallo-beta-lactamase" evidence="2">
    <location>
        <begin position="24"/>
        <end position="216"/>
    </location>
</feature>
<gene>
    <name evidence="4" type="ORF">DMO24_10160</name>
    <name evidence="3" type="ORF">FHX36_003008</name>
</gene>
<dbReference type="Proteomes" id="UP000247602">
    <property type="component" value="Unassembled WGS sequence"/>
</dbReference>
<reference evidence="3 6" key="2">
    <citation type="submission" date="2020-08" db="EMBL/GenBank/DDBJ databases">
        <title>Sequencing the genomes of 1000 actinobacteria strains.</title>
        <authorList>
            <person name="Klenk H.-P."/>
        </authorList>
    </citation>
    <scope>NUCLEOTIDE SEQUENCE [LARGE SCALE GENOMIC DNA]</scope>
    <source>
        <strain evidence="3 6">DSM 16678</strain>
    </source>
</reference>
<dbReference type="PANTHER" id="PTHR43546:SF9">
    <property type="entry name" value="L-ASCORBATE-6-PHOSPHATE LACTONASE ULAG-RELATED"/>
    <property type="match status" value="1"/>
</dbReference>
<evidence type="ECO:0000313" key="5">
    <source>
        <dbReference type="Proteomes" id="UP000247602"/>
    </source>
</evidence>
<dbReference type="RefSeq" id="WP_110552177.1">
    <property type="nucleotide sequence ID" value="NZ_JACIBU010000001.1"/>
</dbReference>
<comment type="caution">
    <text evidence="4">The sequence shown here is derived from an EMBL/GenBank/DDBJ whole genome shotgun (WGS) entry which is preliminary data.</text>
</comment>
<proteinExistence type="predicted"/>
<evidence type="ECO:0000313" key="3">
    <source>
        <dbReference type="EMBL" id="MBB3677273.1"/>
    </source>
</evidence>
<keyword evidence="5" id="KW-1185">Reference proteome</keyword>
<dbReference type="EMBL" id="QKNV01000087">
    <property type="protein sequence ID" value="PZA21466.1"/>
    <property type="molecule type" value="Genomic_DNA"/>
</dbReference>
<dbReference type="EMBL" id="JACIBU010000001">
    <property type="protein sequence ID" value="MBB3677273.1"/>
    <property type="molecule type" value="Genomic_DNA"/>
</dbReference>
<dbReference type="PANTHER" id="PTHR43546">
    <property type="entry name" value="UPF0173 METAL-DEPENDENT HYDROLASE MJ1163-RELATED"/>
    <property type="match status" value="1"/>
</dbReference>
<evidence type="ECO:0000313" key="4">
    <source>
        <dbReference type="EMBL" id="PZA21466.1"/>
    </source>
</evidence>
<dbReference type="SUPFAM" id="SSF56281">
    <property type="entry name" value="Metallo-hydrolase/oxidoreductase"/>
    <property type="match status" value="1"/>
</dbReference>
<dbReference type="GO" id="GO:0016787">
    <property type="term" value="F:hydrolase activity"/>
    <property type="evidence" value="ECO:0007669"/>
    <property type="project" value="UniProtKB-KW"/>
</dbReference>
<evidence type="ECO:0000259" key="2">
    <source>
        <dbReference type="Pfam" id="PF12706"/>
    </source>
</evidence>
<dbReference type="Proteomes" id="UP000580718">
    <property type="component" value="Unassembled WGS sequence"/>
</dbReference>
<evidence type="ECO:0000313" key="6">
    <source>
        <dbReference type="Proteomes" id="UP000580718"/>
    </source>
</evidence>
<dbReference type="InterPro" id="IPR036866">
    <property type="entry name" value="RibonucZ/Hydroxyglut_hydro"/>
</dbReference>
<dbReference type="AlphaFoldDB" id="A0A323VDX0"/>
<dbReference type="InterPro" id="IPR001279">
    <property type="entry name" value="Metallo-B-lactamas"/>
</dbReference>
<protein>
    <submittedName>
        <fullName evidence="3">L-ascorbate metabolism protein UlaG (Beta-lactamase superfamily)</fullName>
    </submittedName>
    <submittedName>
        <fullName evidence="4">MBL fold metallo-hydrolase</fullName>
    </submittedName>
</protein>
<organism evidence="4 5">
    <name type="scientific">Modestobacter versicolor</name>
    <dbReference type="NCBI Taxonomy" id="429133"/>
    <lineage>
        <taxon>Bacteria</taxon>
        <taxon>Bacillati</taxon>
        <taxon>Actinomycetota</taxon>
        <taxon>Actinomycetes</taxon>
        <taxon>Geodermatophilales</taxon>
        <taxon>Geodermatophilaceae</taxon>
        <taxon>Modestobacter</taxon>
    </lineage>
</organism>
<sequence length="255" mass="25821">MAINVLAVTLTGGPTALLELGALRLLVDPTFDPPGEYPLGGGRSLTKTAPAALSAADVGPVDAVLLSHDQHPDNLDTAGRAALADAPLVLTTEAAAERLGGAARALRTGETVPLGPLQVTGARAEHGPPGAERLTGPVTGFVLHGDGLPTVYVSGDNASLDCVDEVRAAFPQVDVAVLFAGAARTALFDGAPLTLTGADVAEAVQRLDAGRVVVVHCDSWAHFSEDRDDVRAALTAAGLADRLVEAAPGVRTVVS</sequence>
<evidence type="ECO:0000256" key="1">
    <source>
        <dbReference type="ARBA" id="ARBA00022801"/>
    </source>
</evidence>
<dbReference type="InterPro" id="IPR050114">
    <property type="entry name" value="UPF0173_UPF0282_UlaG_hydrolase"/>
</dbReference>
<reference evidence="4 5" key="1">
    <citation type="submission" date="2018-06" db="EMBL/GenBank/DDBJ databases">
        <title>Draft genome sequence of Modestobacter versicolor CP153-2.</title>
        <authorList>
            <person name="Gundlapally S.R."/>
        </authorList>
    </citation>
    <scope>NUCLEOTIDE SEQUENCE [LARGE SCALE GENOMIC DNA]</scope>
    <source>
        <strain evidence="4 5">CP153-2</strain>
    </source>
</reference>
<dbReference type="OrthoDB" id="3204284at2"/>
<keyword evidence="1 4" id="KW-0378">Hydrolase</keyword>
<accession>A0A323VDX0</accession>
<dbReference type="Gene3D" id="3.60.15.10">
    <property type="entry name" value="Ribonuclease Z/Hydroxyacylglutathione hydrolase-like"/>
    <property type="match status" value="1"/>
</dbReference>